<evidence type="ECO:0000313" key="7">
    <source>
        <dbReference type="EMBL" id="GAA4741814.1"/>
    </source>
</evidence>
<sequence length="380" mass="38121">MPTTDQDALLITGARVVSGGAVEHGWVRFAAGRVAARGSGEAPAHDGEVLDAGGRLLTPGFVDVHVHGGGGGDVSEGPESVARVLEAHRAHGTTRSMLSLVTAPVDRLVDALRGLAPLAREDPLVLGVHLEGPFLSPDNRGAHDPGALVAPTLEAVAALLAAADGTLVQVTMAPELPGAPEAIRAFVDAGVRIAVGHTVADLETAGAAFDAGASLLTHTFNAMPVLAHRAPGPIGAALARPGVTVELIADGLHVHPILVAGLFRLAPGRVALITDAMAAAGFGDGEYRLGPLDVVVQDGAARLASGALAGSTLTLDAALRTVVAAGVPLEQAVLAATATPAHAIGRPELGSLDVGAPADAVLLTDDLEVEAVWADGVRLR</sequence>
<evidence type="ECO:0000256" key="2">
    <source>
        <dbReference type="ARBA" id="ARBA00022723"/>
    </source>
</evidence>
<comment type="caution">
    <text evidence="7">The sequence shown here is derived from an EMBL/GenBank/DDBJ whole genome shotgun (WGS) entry which is preliminary data.</text>
</comment>
<comment type="similarity">
    <text evidence="1 5">Belongs to the metallo-dependent hydrolases superfamily. NagA family.</text>
</comment>
<keyword evidence="3 5" id="KW-0378">Hydrolase</keyword>
<proteinExistence type="inferred from homology"/>
<protein>
    <submittedName>
        <fullName evidence="7">N-acetylglucosamine-6-phosphate deacetylase</fullName>
    </submittedName>
</protein>
<dbReference type="SUPFAM" id="SSF51338">
    <property type="entry name" value="Composite domain of metallo-dependent hydrolases"/>
    <property type="match status" value="1"/>
</dbReference>
<gene>
    <name evidence="7" type="primary">nagA</name>
    <name evidence="7" type="ORF">GCM10025783_11300</name>
</gene>
<dbReference type="Pfam" id="PF01979">
    <property type="entry name" value="Amidohydro_1"/>
    <property type="match status" value="1"/>
</dbReference>
<dbReference type="CDD" id="cd00854">
    <property type="entry name" value="NagA"/>
    <property type="match status" value="1"/>
</dbReference>
<feature type="domain" description="Amidohydrolase-related" evidence="6">
    <location>
        <begin position="57"/>
        <end position="377"/>
    </location>
</feature>
<dbReference type="PANTHER" id="PTHR11113:SF14">
    <property type="entry name" value="N-ACETYLGLUCOSAMINE-6-PHOSPHATE DEACETYLASE"/>
    <property type="match status" value="1"/>
</dbReference>
<reference evidence="8" key="1">
    <citation type="journal article" date="2019" name="Int. J. Syst. Evol. Microbiol.">
        <title>The Global Catalogue of Microorganisms (GCM) 10K type strain sequencing project: providing services to taxonomists for standard genome sequencing and annotation.</title>
        <authorList>
            <consortium name="The Broad Institute Genomics Platform"/>
            <consortium name="The Broad Institute Genome Sequencing Center for Infectious Disease"/>
            <person name="Wu L."/>
            <person name="Ma J."/>
        </authorList>
    </citation>
    <scope>NUCLEOTIDE SEQUENCE [LARGE SCALE GENOMIC DNA]</scope>
    <source>
        <strain evidence="8">JCM 19015</strain>
    </source>
</reference>
<evidence type="ECO:0000256" key="3">
    <source>
        <dbReference type="ARBA" id="ARBA00022801"/>
    </source>
</evidence>
<dbReference type="InterPro" id="IPR006680">
    <property type="entry name" value="Amidohydro-rel"/>
</dbReference>
<dbReference type="InterPro" id="IPR003764">
    <property type="entry name" value="GlcNAc_6-P_deAcase"/>
</dbReference>
<keyword evidence="2" id="KW-0479">Metal-binding</keyword>
<keyword evidence="8" id="KW-1185">Reference proteome</keyword>
<evidence type="ECO:0000256" key="4">
    <source>
        <dbReference type="ARBA" id="ARBA00023277"/>
    </source>
</evidence>
<dbReference type="EMBL" id="BAABLP010000002">
    <property type="protein sequence ID" value="GAA4741814.1"/>
    <property type="molecule type" value="Genomic_DNA"/>
</dbReference>
<dbReference type="SUPFAM" id="SSF51556">
    <property type="entry name" value="Metallo-dependent hydrolases"/>
    <property type="match status" value="1"/>
</dbReference>
<evidence type="ECO:0000259" key="6">
    <source>
        <dbReference type="Pfam" id="PF01979"/>
    </source>
</evidence>
<dbReference type="InterPro" id="IPR032466">
    <property type="entry name" value="Metal_Hydrolase"/>
</dbReference>
<keyword evidence="4 5" id="KW-0119">Carbohydrate metabolism</keyword>
<dbReference type="NCBIfam" id="TIGR00221">
    <property type="entry name" value="nagA"/>
    <property type="match status" value="1"/>
</dbReference>
<dbReference type="InterPro" id="IPR011059">
    <property type="entry name" value="Metal-dep_hydrolase_composite"/>
</dbReference>
<dbReference type="Gene3D" id="3.20.20.140">
    <property type="entry name" value="Metal-dependent hydrolases"/>
    <property type="match status" value="1"/>
</dbReference>
<evidence type="ECO:0000256" key="1">
    <source>
        <dbReference type="ARBA" id="ARBA00010716"/>
    </source>
</evidence>
<organism evidence="7 8">
    <name type="scientific">Amnibacterium soli</name>
    <dbReference type="NCBI Taxonomy" id="1282736"/>
    <lineage>
        <taxon>Bacteria</taxon>
        <taxon>Bacillati</taxon>
        <taxon>Actinomycetota</taxon>
        <taxon>Actinomycetes</taxon>
        <taxon>Micrococcales</taxon>
        <taxon>Microbacteriaceae</taxon>
        <taxon>Amnibacterium</taxon>
    </lineage>
</organism>
<name>A0ABP8YWQ6_9MICO</name>
<evidence type="ECO:0000313" key="8">
    <source>
        <dbReference type="Proteomes" id="UP001500121"/>
    </source>
</evidence>
<dbReference type="RefSeq" id="WP_345480048.1">
    <property type="nucleotide sequence ID" value="NZ_BAABLP010000002.1"/>
</dbReference>
<dbReference type="PIRSF" id="PIRSF038994">
    <property type="entry name" value="NagA"/>
    <property type="match status" value="1"/>
</dbReference>
<dbReference type="PANTHER" id="PTHR11113">
    <property type="entry name" value="N-ACETYLGLUCOSAMINE-6-PHOSPHATE DEACETYLASE"/>
    <property type="match status" value="1"/>
</dbReference>
<dbReference type="Gene3D" id="2.30.40.10">
    <property type="entry name" value="Urease, subunit C, domain 1"/>
    <property type="match status" value="1"/>
</dbReference>
<accession>A0ABP8YWQ6</accession>
<dbReference type="Proteomes" id="UP001500121">
    <property type="component" value="Unassembled WGS sequence"/>
</dbReference>
<evidence type="ECO:0000256" key="5">
    <source>
        <dbReference type="PIRNR" id="PIRNR038994"/>
    </source>
</evidence>